<keyword evidence="11" id="KW-0547">Nucleotide-binding</keyword>
<dbReference type="GO" id="GO:0005737">
    <property type="term" value="C:cytoplasm"/>
    <property type="evidence" value="ECO:0007669"/>
    <property type="project" value="UniProtKB-SubCell"/>
</dbReference>
<dbReference type="EC" id="2.7.7.78" evidence="5"/>
<name>X6NVT4_RETFI</name>
<keyword evidence="13" id="KW-0812">Transmembrane</keyword>
<dbReference type="OrthoDB" id="417175at2759"/>
<comment type="similarity">
    <text evidence="4">Belongs to the GDPGP1 family.</text>
</comment>
<evidence type="ECO:0000256" key="3">
    <source>
        <dbReference type="ARBA" id="ARBA00004496"/>
    </source>
</evidence>
<dbReference type="Proteomes" id="UP000023152">
    <property type="component" value="Unassembled WGS sequence"/>
</dbReference>
<keyword evidence="17" id="KW-1185">Reference proteome</keyword>
<evidence type="ECO:0000313" key="17">
    <source>
        <dbReference type="Proteomes" id="UP000023152"/>
    </source>
</evidence>
<evidence type="ECO:0000313" key="16">
    <source>
        <dbReference type="EMBL" id="ETO29934.1"/>
    </source>
</evidence>
<feature type="domain" description="GDPGP1-like N-terminal" evidence="15">
    <location>
        <begin position="294"/>
        <end position="411"/>
    </location>
</feature>
<dbReference type="AlphaFoldDB" id="X6NVT4"/>
<dbReference type="GO" id="GO:0016787">
    <property type="term" value="F:hydrolase activity"/>
    <property type="evidence" value="ECO:0007669"/>
    <property type="project" value="UniProtKB-KW"/>
</dbReference>
<keyword evidence="13" id="KW-0472">Membrane</keyword>
<dbReference type="PANTHER" id="PTHR20884:SF8">
    <property type="entry name" value="GDP-D-GLUCOSE PHOSPHORYLASE 1"/>
    <property type="match status" value="1"/>
</dbReference>
<dbReference type="InterPro" id="IPR026506">
    <property type="entry name" value="GDPGP"/>
</dbReference>
<comment type="caution">
    <text evidence="16">The sequence shown here is derived from an EMBL/GenBank/DDBJ whole genome shotgun (WGS) entry which is preliminary data.</text>
</comment>
<dbReference type="InterPro" id="IPR058866">
    <property type="entry name" value="GDPGP1_N"/>
</dbReference>
<gene>
    <name evidence="16" type="ORF">RFI_07185</name>
</gene>
<comment type="subcellular location">
    <subcellularLocation>
        <location evidence="3">Cytoplasm</location>
    </subcellularLocation>
</comment>
<feature type="domain" description="GDPGP1-like C-terminal" evidence="14">
    <location>
        <begin position="420"/>
        <end position="556"/>
    </location>
</feature>
<dbReference type="GO" id="GO:0000166">
    <property type="term" value="F:nucleotide binding"/>
    <property type="evidence" value="ECO:0007669"/>
    <property type="project" value="UniProtKB-KW"/>
</dbReference>
<dbReference type="GO" id="GO:0005085">
    <property type="term" value="F:guanyl-nucleotide exchange factor activity"/>
    <property type="evidence" value="ECO:0007669"/>
    <property type="project" value="UniProtKB-KW"/>
</dbReference>
<evidence type="ECO:0000256" key="2">
    <source>
        <dbReference type="ARBA" id="ARBA00003049"/>
    </source>
</evidence>
<evidence type="ECO:0000259" key="15">
    <source>
        <dbReference type="Pfam" id="PF26217"/>
    </source>
</evidence>
<accession>X6NVT4</accession>
<dbReference type="PANTHER" id="PTHR20884">
    <property type="entry name" value="GDP-D-GLUCOSE PHOSPHORYLASE 1"/>
    <property type="match status" value="1"/>
</dbReference>
<keyword evidence="13" id="KW-1133">Transmembrane helix</keyword>
<dbReference type="Pfam" id="PF26216">
    <property type="entry name" value="GDPGP1_C"/>
    <property type="match status" value="1"/>
</dbReference>
<organism evidence="16 17">
    <name type="scientific">Reticulomyxa filosa</name>
    <dbReference type="NCBI Taxonomy" id="46433"/>
    <lineage>
        <taxon>Eukaryota</taxon>
        <taxon>Sar</taxon>
        <taxon>Rhizaria</taxon>
        <taxon>Retaria</taxon>
        <taxon>Foraminifera</taxon>
        <taxon>Monothalamids</taxon>
        <taxon>Reticulomyxidae</taxon>
        <taxon>Reticulomyxa</taxon>
    </lineage>
</organism>
<evidence type="ECO:0000256" key="11">
    <source>
        <dbReference type="ARBA" id="ARBA00022741"/>
    </source>
</evidence>
<keyword evidence="9" id="KW-0808">Transferase</keyword>
<comment type="catalytic activity">
    <reaction evidence="1">
        <text>GDP-alpha-D-glucose + phosphate = alpha-D-glucose 1-phosphate + GDP + H(+)</text>
        <dbReference type="Rhea" id="RHEA:30387"/>
        <dbReference type="ChEBI" id="CHEBI:15378"/>
        <dbReference type="ChEBI" id="CHEBI:43474"/>
        <dbReference type="ChEBI" id="CHEBI:58189"/>
        <dbReference type="ChEBI" id="CHEBI:58601"/>
        <dbReference type="ChEBI" id="CHEBI:62230"/>
        <dbReference type="EC" id="2.7.7.78"/>
    </reaction>
</comment>
<evidence type="ECO:0000256" key="4">
    <source>
        <dbReference type="ARBA" id="ARBA00006451"/>
    </source>
</evidence>
<dbReference type="GO" id="GO:0080048">
    <property type="term" value="F:GDP-D-glucose phosphorylase activity"/>
    <property type="evidence" value="ECO:0007669"/>
    <property type="project" value="UniProtKB-EC"/>
</dbReference>
<keyword evidence="8" id="KW-0344">Guanine-nucleotide releasing factor</keyword>
<dbReference type="Pfam" id="PF26217">
    <property type="entry name" value="GDPGP1_N"/>
    <property type="match status" value="1"/>
</dbReference>
<dbReference type="GO" id="GO:0006006">
    <property type="term" value="P:glucose metabolic process"/>
    <property type="evidence" value="ECO:0007669"/>
    <property type="project" value="TreeGrafter"/>
</dbReference>
<evidence type="ECO:0000259" key="14">
    <source>
        <dbReference type="Pfam" id="PF26216"/>
    </source>
</evidence>
<keyword evidence="7" id="KW-0963">Cytoplasm</keyword>
<evidence type="ECO:0000256" key="10">
    <source>
        <dbReference type="ARBA" id="ARBA00022695"/>
    </source>
</evidence>
<sequence length="559" mass="64437">MQIVQNRPNADDILNIIPKISVSNFPFTSSKKGSSVEEKMLYRVRETNRDIEPSSTLKNRQNVRSHAHFHLESSTTDYLQVKAKEINTCKYLCVFISLALALYVLLCTFEISLIPQKRSHGTVAGYPNLILPLKKGLPSCHKDPKWSQVDTTLEMDQTVQKHNPKVLTFHANSLSAQKTTFELLLESLWLESLLKPGQDIFAYKDVSVLPQKRVFAKPMPATPLSQYTFDLNEMLITEIYRINNDFMEPESNQLKFEDASNVGPVTFPSSSLHFELLFNRNRIQKLRHSTEGHESGKTTTSSSEITHKRMSVKQQWPVVSNGVDSIQCDPFVFAKTDTHLLLVNRFPIGNYSGLFTPYFWQKLPQVLTKELLHVGLQFNAMFLSQSHKGTFRVGFNSLGAMASVNHFHFQFWKIDTGLLPVETLHKTPIPTANKQHLQIFTFNDNVYPIRTLIYPIVTGNRTLETLWHCVKFLIESDIPHNLMISRQFVYLFVRNEQQLTSNYPIFYGFSDVSGWITVLNEQMFDHLLTFEMLYQDMQQRISVQPSKWDFVYSNCVGQF</sequence>
<evidence type="ECO:0000256" key="5">
    <source>
        <dbReference type="ARBA" id="ARBA00012507"/>
    </source>
</evidence>
<evidence type="ECO:0000256" key="12">
    <source>
        <dbReference type="ARBA" id="ARBA00022801"/>
    </source>
</evidence>
<proteinExistence type="inferred from homology"/>
<evidence type="ECO:0000256" key="7">
    <source>
        <dbReference type="ARBA" id="ARBA00022490"/>
    </source>
</evidence>
<keyword evidence="12" id="KW-0378">Hydrolase</keyword>
<evidence type="ECO:0000256" key="1">
    <source>
        <dbReference type="ARBA" id="ARBA00000063"/>
    </source>
</evidence>
<comment type="function">
    <text evidence="2">Specific and highly efficient GDP-D-glucose phosphorylase regulating the levels of GDP-D-glucose in cells.</text>
</comment>
<evidence type="ECO:0000256" key="6">
    <source>
        <dbReference type="ARBA" id="ARBA00018857"/>
    </source>
</evidence>
<protein>
    <recommendedName>
        <fullName evidence="6">GDP-D-glucose phosphorylase 1</fullName>
        <ecNumber evidence="5">2.7.7.78</ecNumber>
    </recommendedName>
</protein>
<evidence type="ECO:0000256" key="13">
    <source>
        <dbReference type="SAM" id="Phobius"/>
    </source>
</evidence>
<evidence type="ECO:0000256" key="9">
    <source>
        <dbReference type="ARBA" id="ARBA00022679"/>
    </source>
</evidence>
<keyword evidence="10" id="KW-0548">Nucleotidyltransferase</keyword>
<feature type="transmembrane region" description="Helical" evidence="13">
    <location>
        <begin position="91"/>
        <end position="114"/>
    </location>
</feature>
<dbReference type="InterPro" id="IPR058865">
    <property type="entry name" value="GDPGP1_C"/>
</dbReference>
<reference evidence="16 17" key="1">
    <citation type="journal article" date="2013" name="Curr. Biol.">
        <title>The Genome of the Foraminiferan Reticulomyxa filosa.</title>
        <authorList>
            <person name="Glockner G."/>
            <person name="Hulsmann N."/>
            <person name="Schleicher M."/>
            <person name="Noegel A.A."/>
            <person name="Eichinger L."/>
            <person name="Gallinger C."/>
            <person name="Pawlowski J."/>
            <person name="Sierra R."/>
            <person name="Euteneuer U."/>
            <person name="Pillet L."/>
            <person name="Moustafa A."/>
            <person name="Platzer M."/>
            <person name="Groth M."/>
            <person name="Szafranski K."/>
            <person name="Schliwa M."/>
        </authorList>
    </citation>
    <scope>NUCLEOTIDE SEQUENCE [LARGE SCALE GENOMIC DNA]</scope>
</reference>
<dbReference type="EMBL" id="ASPP01005764">
    <property type="protein sequence ID" value="ETO29934.1"/>
    <property type="molecule type" value="Genomic_DNA"/>
</dbReference>
<evidence type="ECO:0000256" key="8">
    <source>
        <dbReference type="ARBA" id="ARBA00022658"/>
    </source>
</evidence>